<evidence type="ECO:0000313" key="2">
    <source>
        <dbReference type="EnsemblFungi" id="FOXG_00730P0"/>
    </source>
</evidence>
<reference evidence="2" key="2">
    <citation type="submission" date="2025-08" db="UniProtKB">
        <authorList>
            <consortium name="EnsemblFungi"/>
        </authorList>
    </citation>
    <scope>IDENTIFICATION</scope>
    <source>
        <strain evidence="2">4287 / CBS 123668 / FGSC 9935 / NRRL 34936</strain>
    </source>
</reference>
<reference evidence="3" key="1">
    <citation type="journal article" date="2012" name="Mol. Plant Microbe Interact.">
        <title>A highly conserved effector in Fusarium oxysporum is required for full virulence on Arabidopsis.</title>
        <authorList>
            <person name="Thatcher L.F."/>
            <person name="Gardiner D.M."/>
            <person name="Kazan K."/>
            <person name="Manners J."/>
        </authorList>
    </citation>
    <scope>NUCLEOTIDE SEQUENCE [LARGE SCALE GENOMIC DNA]</scope>
    <source>
        <strain evidence="3">Fo5176</strain>
    </source>
</reference>
<evidence type="ECO:0000313" key="3">
    <source>
        <dbReference type="Proteomes" id="UP000002489"/>
    </source>
</evidence>
<dbReference type="Proteomes" id="UP000002489">
    <property type="component" value="Unassembled WGS sequence"/>
</dbReference>
<dbReference type="AlphaFoldDB" id="A0A0D2XA15"/>
<dbReference type="VEuPathDB" id="FungiDB:FOXG_00730"/>
<name>A0A0D2XA15_FUSOF</name>
<dbReference type="EnsemblFungi" id="FOXG_00730T0">
    <property type="protein sequence ID" value="FOXG_00730P0"/>
    <property type="gene ID" value="FOXG_00730"/>
</dbReference>
<evidence type="ECO:0000256" key="1">
    <source>
        <dbReference type="SAM" id="MobiDB-lite"/>
    </source>
</evidence>
<proteinExistence type="predicted"/>
<accession>A0A0D2XA15</accession>
<protein>
    <submittedName>
        <fullName evidence="2">Uncharacterized protein</fullName>
    </submittedName>
</protein>
<sequence length="108" mass="11459">MAQTGSRTFKCSQRTPACPSIQGPQSAGPRPLLSESIGCHSTIFKVPILLAAHQTWVSLFFSSKKEKGLLESSVLSVFPSFDLAFASACPISSPPFSGLAPLHPKASR</sequence>
<feature type="compositionally biased region" description="Polar residues" evidence="1">
    <location>
        <begin position="1"/>
        <end position="15"/>
    </location>
</feature>
<feature type="region of interest" description="Disordered" evidence="1">
    <location>
        <begin position="1"/>
        <end position="29"/>
    </location>
</feature>
<organism evidence="2 3">
    <name type="scientific">Fusarium oxysporum (strain Fo5176)</name>
    <name type="common">Fusarium vascular wilt</name>
    <dbReference type="NCBI Taxonomy" id="660025"/>
    <lineage>
        <taxon>Eukaryota</taxon>
        <taxon>Fungi</taxon>
        <taxon>Dikarya</taxon>
        <taxon>Ascomycota</taxon>
        <taxon>Pezizomycotina</taxon>
        <taxon>Sordariomycetes</taxon>
        <taxon>Hypocreomycetidae</taxon>
        <taxon>Hypocreales</taxon>
        <taxon>Nectriaceae</taxon>
        <taxon>Fusarium</taxon>
        <taxon>Fusarium oxysporum species complex</taxon>
    </lineage>
</organism>
<gene>
    <name evidence="2" type="primary">28943030</name>
</gene>